<dbReference type="RefSeq" id="WP_234266719.1">
    <property type="nucleotide sequence ID" value="NZ_BSPB01000005.1"/>
</dbReference>
<reference evidence="2" key="1">
    <citation type="journal article" date="2019" name="Int. J. Syst. Evol. Microbiol.">
        <title>The Global Catalogue of Microorganisms (GCM) 10K type strain sequencing project: providing services to taxonomists for standard genome sequencing and annotation.</title>
        <authorList>
            <consortium name="The Broad Institute Genomics Platform"/>
            <consortium name="The Broad Institute Genome Sequencing Center for Infectious Disease"/>
            <person name="Wu L."/>
            <person name="Ma J."/>
        </authorList>
    </citation>
    <scope>NUCLEOTIDE SEQUENCE [LARGE SCALE GENOMIC DNA]</scope>
    <source>
        <strain evidence="2">NBRC 109341</strain>
    </source>
</reference>
<name>A0ABQ6BZS3_9BURK</name>
<organism evidence="1 2">
    <name type="scientific">Hydrogenophaga electricum</name>
    <dbReference type="NCBI Taxonomy" id="1230953"/>
    <lineage>
        <taxon>Bacteria</taxon>
        <taxon>Pseudomonadati</taxon>
        <taxon>Pseudomonadota</taxon>
        <taxon>Betaproteobacteria</taxon>
        <taxon>Burkholderiales</taxon>
        <taxon>Comamonadaceae</taxon>
        <taxon>Hydrogenophaga</taxon>
    </lineage>
</organism>
<dbReference type="InterPro" id="IPR032314">
    <property type="entry name" value="DUF4845"/>
</dbReference>
<gene>
    <name evidence="1" type="ORF">GCM10007935_09170</name>
</gene>
<proteinExistence type="predicted"/>
<evidence type="ECO:0008006" key="3">
    <source>
        <dbReference type="Google" id="ProtNLM"/>
    </source>
</evidence>
<dbReference type="Pfam" id="PF16137">
    <property type="entry name" value="DUF4845"/>
    <property type="match status" value="1"/>
</dbReference>
<protein>
    <recommendedName>
        <fullName evidence="3">DUF4845 domain-containing protein</fullName>
    </recommendedName>
</protein>
<keyword evidence="2" id="KW-1185">Reference proteome</keyword>
<sequence length="115" mass="12435">MQLKKRQTGLTFLGLLFVGGLLAFLGVIVAQIVPTYLEYLAVDKAVKKAAAGATVAEVRNIFDRAAAIDDIRTITGKDLEVGKQGDKVVVSYDYSREVHIAGPAYVLMKYQGSSQ</sequence>
<dbReference type="EMBL" id="BSPB01000005">
    <property type="protein sequence ID" value="GLS13487.1"/>
    <property type="molecule type" value="Genomic_DNA"/>
</dbReference>
<evidence type="ECO:0000313" key="2">
    <source>
        <dbReference type="Proteomes" id="UP001156903"/>
    </source>
</evidence>
<dbReference type="Proteomes" id="UP001156903">
    <property type="component" value="Unassembled WGS sequence"/>
</dbReference>
<evidence type="ECO:0000313" key="1">
    <source>
        <dbReference type="EMBL" id="GLS13487.1"/>
    </source>
</evidence>
<accession>A0ABQ6BZS3</accession>
<comment type="caution">
    <text evidence="1">The sequence shown here is derived from an EMBL/GenBank/DDBJ whole genome shotgun (WGS) entry which is preliminary data.</text>
</comment>